<accession>A0A1F6N2K5</accession>
<dbReference type="EMBL" id="MFQH01000017">
    <property type="protein sequence ID" value="OGH78114.1"/>
    <property type="molecule type" value="Genomic_DNA"/>
</dbReference>
<dbReference type="Proteomes" id="UP000177040">
    <property type="component" value="Unassembled WGS sequence"/>
</dbReference>
<comment type="caution">
    <text evidence="1">The sequence shown here is derived from an EMBL/GenBank/DDBJ whole genome shotgun (WGS) entry which is preliminary data.</text>
</comment>
<evidence type="ECO:0000313" key="2">
    <source>
        <dbReference type="Proteomes" id="UP000177040"/>
    </source>
</evidence>
<protein>
    <submittedName>
        <fullName evidence="1">Uncharacterized protein</fullName>
    </submittedName>
</protein>
<gene>
    <name evidence="1" type="ORF">A2983_03495</name>
</gene>
<name>A0A1F6N2K5_9BACT</name>
<proteinExistence type="predicted"/>
<reference evidence="1 2" key="1">
    <citation type="journal article" date="2016" name="Nat. Commun.">
        <title>Thousands of microbial genomes shed light on interconnected biogeochemical processes in an aquifer system.</title>
        <authorList>
            <person name="Anantharaman K."/>
            <person name="Brown C.T."/>
            <person name="Hug L.A."/>
            <person name="Sharon I."/>
            <person name="Castelle C.J."/>
            <person name="Probst A.J."/>
            <person name="Thomas B.C."/>
            <person name="Singh A."/>
            <person name="Wilkins M.J."/>
            <person name="Karaoz U."/>
            <person name="Brodie E.L."/>
            <person name="Williams K.H."/>
            <person name="Hubbard S.S."/>
            <person name="Banfield J.F."/>
        </authorList>
    </citation>
    <scope>NUCLEOTIDE SEQUENCE [LARGE SCALE GENOMIC DNA]</scope>
</reference>
<sequence>MEQITATLQCNLDTRKNKIPNRSGLYFRFRHAISPYILLWKLWPSMRDIKKGRIYHLSSLKDLDN</sequence>
<organism evidence="1 2">
    <name type="scientific">Candidatus Magasanikbacteria bacterium RIFCSPLOWO2_01_FULL_40_15</name>
    <dbReference type="NCBI Taxonomy" id="1798686"/>
    <lineage>
        <taxon>Bacteria</taxon>
        <taxon>Candidatus Magasanikiibacteriota</taxon>
    </lineage>
</organism>
<evidence type="ECO:0000313" key="1">
    <source>
        <dbReference type="EMBL" id="OGH78114.1"/>
    </source>
</evidence>
<dbReference type="AlphaFoldDB" id="A0A1F6N2K5"/>